<protein>
    <submittedName>
        <fullName evidence="1">Uncharacterized protein</fullName>
    </submittedName>
</protein>
<proteinExistence type="predicted"/>
<sequence length="104" mass="11201">MVSSSVDKRTVEENAVLVVIEAFKVKVGALVEVETSVDLELTLQGLALELDMKQVATKAATRDHASINDISTGKTLLPKSLEIAATQHIVTLCRASQIDGYLFC</sequence>
<dbReference type="EMBL" id="JH657957">
    <property type="protein sequence ID" value="EXM20018.1"/>
    <property type="molecule type" value="Genomic_DNA"/>
</dbReference>
<reference evidence="1" key="1">
    <citation type="submission" date="2011-11" db="EMBL/GenBank/DDBJ databases">
        <title>The Genome Sequence of Fusarium oxysporum Cotton.</title>
        <authorList>
            <consortium name="The Broad Institute Genome Sequencing Platform"/>
            <person name="Ma L.-J."/>
            <person name="Gale L.R."/>
            <person name="Schwartz D.C."/>
            <person name="Zhou S."/>
            <person name="Corby-Kistler H."/>
            <person name="Young S.K."/>
            <person name="Zeng Q."/>
            <person name="Gargeya S."/>
            <person name="Fitzgerald M."/>
            <person name="Haas B."/>
            <person name="Abouelleil A."/>
            <person name="Alvarado L."/>
            <person name="Arachchi H.M."/>
            <person name="Berlin A."/>
            <person name="Brown A."/>
            <person name="Chapman S.B."/>
            <person name="Chen Z."/>
            <person name="Dunbar C."/>
            <person name="Freedman E."/>
            <person name="Gearin G."/>
            <person name="Goldberg J."/>
            <person name="Griggs A."/>
            <person name="Gujja S."/>
            <person name="Heiman D."/>
            <person name="Howarth C."/>
            <person name="Larson L."/>
            <person name="Lui A."/>
            <person name="MacDonald P.J.P."/>
            <person name="Montmayeur A."/>
            <person name="Murphy C."/>
            <person name="Neiman D."/>
            <person name="Pearson M."/>
            <person name="Priest M."/>
            <person name="Roberts A."/>
            <person name="Saif S."/>
            <person name="Shea T."/>
            <person name="Shenoy N."/>
            <person name="Sisk P."/>
            <person name="Stolte C."/>
            <person name="Sykes S."/>
            <person name="Wortman J."/>
            <person name="Nusbaum C."/>
            <person name="Birren B."/>
        </authorList>
    </citation>
    <scope>NUCLEOTIDE SEQUENCE [LARGE SCALE GENOMIC DNA]</scope>
    <source>
        <strain evidence="1">25433</strain>
    </source>
</reference>
<dbReference type="Proteomes" id="UP000030701">
    <property type="component" value="Unassembled WGS sequence"/>
</dbReference>
<accession>X0L2F1</accession>
<dbReference type="HOGENOM" id="CLU_2250275_0_0_1"/>
<evidence type="ECO:0000313" key="1">
    <source>
        <dbReference type="EMBL" id="EXM20018.1"/>
    </source>
</evidence>
<reference evidence="1" key="2">
    <citation type="submission" date="2012-05" db="EMBL/GenBank/DDBJ databases">
        <title>The Genome Annotation of Fusarium oxysporum Cotton.</title>
        <authorList>
            <consortium name="The Broad Institute Genomics Platform"/>
            <person name="Ma L.-J."/>
            <person name="Corby-Kistler H."/>
            <person name="Broz K."/>
            <person name="Gale L.R."/>
            <person name="Jonkers W."/>
            <person name="O'Donnell K."/>
            <person name="Ploetz R."/>
            <person name="Steinberg C."/>
            <person name="Schwartz D.C."/>
            <person name="VanEtten H."/>
            <person name="Zhou S."/>
            <person name="Young S.K."/>
            <person name="Zeng Q."/>
            <person name="Gargeya S."/>
            <person name="Fitzgerald M."/>
            <person name="Abouelleil A."/>
            <person name="Alvarado L."/>
            <person name="Chapman S.B."/>
            <person name="Gainer-Dewar J."/>
            <person name="Goldberg J."/>
            <person name="Griggs A."/>
            <person name="Gujja S."/>
            <person name="Hansen M."/>
            <person name="Howarth C."/>
            <person name="Imamovic A."/>
            <person name="Ireland A."/>
            <person name="Larimer J."/>
            <person name="McCowan C."/>
            <person name="Murphy C."/>
            <person name="Pearson M."/>
            <person name="Poon T.W."/>
            <person name="Priest M."/>
            <person name="Roberts A."/>
            <person name="Saif S."/>
            <person name="Shea T."/>
            <person name="Sykes S."/>
            <person name="Wortman J."/>
            <person name="Nusbaum C."/>
            <person name="Birren B."/>
        </authorList>
    </citation>
    <scope>NUCLEOTIDE SEQUENCE</scope>
    <source>
        <strain evidence="1">25433</strain>
    </source>
</reference>
<gene>
    <name evidence="1" type="ORF">FOTG_12044</name>
</gene>
<name>X0L2F1_FUSOX</name>
<organism evidence="1">
    <name type="scientific">Fusarium oxysporum f. sp. vasinfectum 25433</name>
    <dbReference type="NCBI Taxonomy" id="1089449"/>
    <lineage>
        <taxon>Eukaryota</taxon>
        <taxon>Fungi</taxon>
        <taxon>Dikarya</taxon>
        <taxon>Ascomycota</taxon>
        <taxon>Pezizomycotina</taxon>
        <taxon>Sordariomycetes</taxon>
        <taxon>Hypocreomycetidae</taxon>
        <taxon>Hypocreales</taxon>
        <taxon>Nectriaceae</taxon>
        <taxon>Fusarium</taxon>
        <taxon>Fusarium oxysporum species complex</taxon>
    </lineage>
</organism>
<dbReference type="AlphaFoldDB" id="X0L2F1"/>